<evidence type="ECO:0000256" key="1">
    <source>
        <dbReference type="ARBA" id="ARBA00004442"/>
    </source>
</evidence>
<keyword evidence="2 4" id="KW-0472">Membrane</keyword>
<accession>A0ABW9RS73</accession>
<dbReference type="InterPro" id="IPR036737">
    <property type="entry name" value="OmpA-like_sf"/>
</dbReference>
<evidence type="ECO:0000313" key="9">
    <source>
        <dbReference type="Proteomes" id="UP000798808"/>
    </source>
</evidence>
<keyword evidence="3" id="KW-0998">Cell outer membrane</keyword>
<protein>
    <submittedName>
        <fullName evidence="8">Type IX secretion system membrane protein PorP/SprF</fullName>
    </submittedName>
</protein>
<dbReference type="InterPro" id="IPR019861">
    <property type="entry name" value="PorP/SprF_Bacteroidetes"/>
</dbReference>
<proteinExistence type="predicted"/>
<feature type="signal peptide" evidence="6">
    <location>
        <begin position="1"/>
        <end position="23"/>
    </location>
</feature>
<dbReference type="PANTHER" id="PTHR30329:SF21">
    <property type="entry name" value="LIPOPROTEIN YIAD-RELATED"/>
    <property type="match status" value="1"/>
</dbReference>
<dbReference type="PANTHER" id="PTHR30329">
    <property type="entry name" value="STATOR ELEMENT OF FLAGELLAR MOTOR COMPLEX"/>
    <property type="match status" value="1"/>
</dbReference>
<name>A0ABW9RS73_9BACT</name>
<evidence type="ECO:0000256" key="5">
    <source>
        <dbReference type="SAM" id="MobiDB-lite"/>
    </source>
</evidence>
<keyword evidence="9" id="KW-1185">Reference proteome</keyword>
<comment type="subcellular location">
    <subcellularLocation>
        <location evidence="1">Cell outer membrane</location>
    </subcellularLocation>
</comment>
<organism evidence="8 9">
    <name type="scientific">Fulvivirga kasyanovii</name>
    <dbReference type="NCBI Taxonomy" id="396812"/>
    <lineage>
        <taxon>Bacteria</taxon>
        <taxon>Pseudomonadati</taxon>
        <taxon>Bacteroidota</taxon>
        <taxon>Cytophagia</taxon>
        <taxon>Cytophagales</taxon>
        <taxon>Fulvivirgaceae</taxon>
        <taxon>Fulvivirga</taxon>
    </lineage>
</organism>
<feature type="chain" id="PRO_5046324619" evidence="6">
    <location>
        <begin position="24"/>
        <end position="528"/>
    </location>
</feature>
<sequence length="528" mass="58569">MIFFKKISILFVLILMLSVEVQAQEPNFSMYHYAPFFTNPGQIGAVKDVRLMLNYRNQAIEAGDNYRSSSISGYYPVFIGNHRLVIAGNFLNDQASDFVSTNGGLLGVAYSIQMSANSALSLGLQGGYFQRKTDGDFTTDDQFVGGVFDPTIVSGDAVLNQSKGYPTLSGGIYYEISDGDGREKAFIGASIFNATEPNISFADVEDDNLPLSLKATAGYRIYQGMKFSVMPTMRWVNQADNNYFNLGSRFGYELENTEEGPKGISLGLWYNTNDLGVFSIAYEQPKFTVGVSYDLPVADDLSAGQNGIFELAISFRLKRKTKAYVPQEISPPAASTAQKEPEVIEEEEEEPEVIEEEVIEEEVSEPVEEEADEPEVEEEQPLQEDTSEPENDTATEEIAEGTNGTATASPELTPAEKKVLEETVKFELNSNELTADSKEFLDKIVTILRNKDNFSIELTGYTCDLGPEKTNYELSRSRADIVSQYLINHGVASDRLTVKAGGENNPVAENDTEESRRKNRRVEFKVIY</sequence>
<dbReference type="InterPro" id="IPR006665">
    <property type="entry name" value="OmpA-like"/>
</dbReference>
<dbReference type="Pfam" id="PF00691">
    <property type="entry name" value="OmpA"/>
    <property type="match status" value="1"/>
</dbReference>
<comment type="caution">
    <text evidence="8">The sequence shown here is derived from an EMBL/GenBank/DDBJ whole genome shotgun (WGS) entry which is preliminary data.</text>
</comment>
<dbReference type="InterPro" id="IPR006664">
    <property type="entry name" value="OMP_bac"/>
</dbReference>
<dbReference type="PROSITE" id="PS51123">
    <property type="entry name" value="OMPA_2"/>
    <property type="match status" value="1"/>
</dbReference>
<evidence type="ECO:0000256" key="4">
    <source>
        <dbReference type="PROSITE-ProRule" id="PRU00473"/>
    </source>
</evidence>
<dbReference type="CDD" id="cd07185">
    <property type="entry name" value="OmpA_C-like"/>
    <property type="match status" value="1"/>
</dbReference>
<dbReference type="Proteomes" id="UP000798808">
    <property type="component" value="Unassembled WGS sequence"/>
</dbReference>
<evidence type="ECO:0000256" key="6">
    <source>
        <dbReference type="SAM" id="SignalP"/>
    </source>
</evidence>
<keyword evidence="6" id="KW-0732">Signal</keyword>
<dbReference type="SUPFAM" id="SSF103088">
    <property type="entry name" value="OmpA-like"/>
    <property type="match status" value="1"/>
</dbReference>
<dbReference type="Gene3D" id="3.30.1330.60">
    <property type="entry name" value="OmpA-like domain"/>
    <property type="match status" value="1"/>
</dbReference>
<dbReference type="PRINTS" id="PR01021">
    <property type="entry name" value="OMPADOMAIN"/>
</dbReference>
<feature type="domain" description="OmpA-like" evidence="7">
    <location>
        <begin position="413"/>
        <end position="528"/>
    </location>
</feature>
<evidence type="ECO:0000256" key="2">
    <source>
        <dbReference type="ARBA" id="ARBA00023136"/>
    </source>
</evidence>
<evidence type="ECO:0000256" key="3">
    <source>
        <dbReference type="ARBA" id="ARBA00023237"/>
    </source>
</evidence>
<dbReference type="InterPro" id="IPR050330">
    <property type="entry name" value="Bact_OuterMem_StrucFunc"/>
</dbReference>
<dbReference type="EMBL" id="SMLW01000608">
    <property type="protein sequence ID" value="MTI27022.1"/>
    <property type="molecule type" value="Genomic_DNA"/>
</dbReference>
<gene>
    <name evidence="8" type="ORF">E1163_18845</name>
</gene>
<dbReference type="RefSeq" id="WP_155174029.1">
    <property type="nucleotide sequence ID" value="NZ_BAAAFL010000051.1"/>
</dbReference>
<reference evidence="8 9" key="1">
    <citation type="submission" date="2019-02" db="EMBL/GenBank/DDBJ databases">
        <authorList>
            <person name="Goldberg S.R."/>
            <person name="Haltli B.A."/>
            <person name="Correa H."/>
            <person name="Russell K.G."/>
        </authorList>
    </citation>
    <scope>NUCLEOTIDE SEQUENCE [LARGE SCALE GENOMIC DNA]</scope>
    <source>
        <strain evidence="8 9">JCM 16186</strain>
    </source>
</reference>
<evidence type="ECO:0000313" key="8">
    <source>
        <dbReference type="EMBL" id="MTI27022.1"/>
    </source>
</evidence>
<dbReference type="Pfam" id="PF11751">
    <property type="entry name" value="PorP_SprF"/>
    <property type="match status" value="1"/>
</dbReference>
<evidence type="ECO:0000259" key="7">
    <source>
        <dbReference type="PROSITE" id="PS51123"/>
    </source>
</evidence>
<feature type="region of interest" description="Disordered" evidence="5">
    <location>
        <begin position="328"/>
        <end position="414"/>
    </location>
</feature>
<feature type="compositionally biased region" description="Acidic residues" evidence="5">
    <location>
        <begin position="343"/>
        <end position="399"/>
    </location>
</feature>
<dbReference type="NCBIfam" id="TIGR03519">
    <property type="entry name" value="T9SS_PorP_fam"/>
    <property type="match status" value="1"/>
</dbReference>